<comment type="caution">
    <text evidence="1">The sequence shown here is derived from an EMBL/GenBank/DDBJ whole genome shotgun (WGS) entry which is preliminary data.</text>
</comment>
<protein>
    <submittedName>
        <fullName evidence="1">Type I-MYXAN CRISPR-associated protein Cas6/Cmx6</fullName>
    </submittedName>
</protein>
<keyword evidence="2" id="KW-1185">Reference proteome</keyword>
<dbReference type="EMBL" id="RYZH01000075">
    <property type="protein sequence ID" value="RUL82180.1"/>
    <property type="molecule type" value="Genomic_DNA"/>
</dbReference>
<sequence length="212" mass="23062">MPIVDLAFALQPATIPLDYGYALFGALSRLVPELHGDRRIGVHPIRGIRTEPRRLTLVPQSRLRIRLPSEEIGRYLKIAGRTLDLDGSRLAVGVPRVEPLRAASRLSSRLVTIGRLIEPEEVATSLRSQLAGLGVEGELGFLPSPDPDRPGQPSRKVIRIKGKRIVGYAVSVSGLTAEDSLRLQEHGLGSRRRMGCGVFVPLAPSRPEPAPV</sequence>
<dbReference type="OrthoDB" id="9779370at2"/>
<organism evidence="1 2">
    <name type="scientific">Tautonia sociabilis</name>
    <dbReference type="NCBI Taxonomy" id="2080755"/>
    <lineage>
        <taxon>Bacteria</taxon>
        <taxon>Pseudomonadati</taxon>
        <taxon>Planctomycetota</taxon>
        <taxon>Planctomycetia</taxon>
        <taxon>Isosphaerales</taxon>
        <taxon>Isosphaeraceae</taxon>
        <taxon>Tautonia</taxon>
    </lineage>
</organism>
<reference evidence="1 2" key="1">
    <citation type="submission" date="2018-12" db="EMBL/GenBank/DDBJ databases">
        <authorList>
            <person name="Toschakov S.V."/>
        </authorList>
    </citation>
    <scope>NUCLEOTIDE SEQUENCE [LARGE SCALE GENOMIC DNA]</scope>
    <source>
        <strain evidence="1 2">GM2012</strain>
    </source>
</reference>
<dbReference type="NCBIfam" id="TIGR02807">
    <property type="entry name" value="cas6_cmx6"/>
    <property type="match status" value="1"/>
</dbReference>
<name>A0A432MDC9_9BACT</name>
<dbReference type="Pfam" id="PF09559">
    <property type="entry name" value="Cas6"/>
    <property type="match status" value="1"/>
</dbReference>
<accession>A0A432MDC9</accession>
<reference evidence="1 2" key="2">
    <citation type="submission" date="2019-01" db="EMBL/GenBank/DDBJ databases">
        <title>Tautonia sociabilis, a novel thermotolerant planctomycete of Isosphaeraceae family, isolated from a 4000 m deep subterranean habitat.</title>
        <authorList>
            <person name="Kovaleva O.L."/>
            <person name="Elcheninov A.G."/>
            <person name="Van Heerden E."/>
            <person name="Toshchakov S.V."/>
            <person name="Novikov A."/>
            <person name="Bonch-Osmolovskaya E.A."/>
            <person name="Kublanov I.V."/>
        </authorList>
    </citation>
    <scope>NUCLEOTIDE SEQUENCE [LARGE SCALE GENOMIC DNA]</scope>
    <source>
        <strain evidence="1 2">GM2012</strain>
    </source>
</reference>
<evidence type="ECO:0000313" key="1">
    <source>
        <dbReference type="EMBL" id="RUL82180.1"/>
    </source>
</evidence>
<gene>
    <name evidence="1" type="primary">cas6</name>
    <name evidence="1" type="ORF">TsocGM_23855</name>
</gene>
<dbReference type="RefSeq" id="WP_126727966.1">
    <property type="nucleotide sequence ID" value="NZ_RYZH01000075.1"/>
</dbReference>
<proteinExistence type="predicted"/>
<dbReference type="AlphaFoldDB" id="A0A432MDC9"/>
<evidence type="ECO:0000313" key="2">
    <source>
        <dbReference type="Proteomes" id="UP000280296"/>
    </source>
</evidence>
<dbReference type="InterPro" id="IPR014174">
    <property type="entry name" value="CRISPR-assoc_prot_Cas6/Cmx6"/>
</dbReference>
<dbReference type="Proteomes" id="UP000280296">
    <property type="component" value="Unassembled WGS sequence"/>
</dbReference>